<dbReference type="PROSITE" id="PS01229">
    <property type="entry name" value="COF_2"/>
    <property type="match status" value="1"/>
</dbReference>
<dbReference type="Gene3D" id="3.30.1240.10">
    <property type="match status" value="1"/>
</dbReference>
<comment type="caution">
    <text evidence="1">The sequence shown here is derived from an EMBL/GenBank/DDBJ whole genome shotgun (WGS) entry which is preliminary data.</text>
</comment>
<dbReference type="PROSITE" id="PS01228">
    <property type="entry name" value="COF_1"/>
    <property type="match status" value="1"/>
</dbReference>
<name>A0A5J5FZR5_9BACL</name>
<dbReference type="NCBIfam" id="TIGR01484">
    <property type="entry name" value="HAD-SF-IIB"/>
    <property type="match status" value="1"/>
</dbReference>
<dbReference type="PANTHER" id="PTHR10000">
    <property type="entry name" value="PHOSPHOSERINE PHOSPHATASE"/>
    <property type="match status" value="1"/>
</dbReference>
<dbReference type="InterPro" id="IPR006379">
    <property type="entry name" value="HAD-SF_hydro_IIB"/>
</dbReference>
<dbReference type="Proteomes" id="UP000367750">
    <property type="component" value="Unassembled WGS sequence"/>
</dbReference>
<dbReference type="InterPro" id="IPR000150">
    <property type="entry name" value="Cof"/>
</dbReference>
<dbReference type="GO" id="GO:0005829">
    <property type="term" value="C:cytosol"/>
    <property type="evidence" value="ECO:0007669"/>
    <property type="project" value="TreeGrafter"/>
</dbReference>
<dbReference type="Gene3D" id="3.40.50.1000">
    <property type="entry name" value="HAD superfamily/HAD-like"/>
    <property type="match status" value="1"/>
</dbReference>
<evidence type="ECO:0000313" key="1">
    <source>
        <dbReference type="EMBL" id="KAA8998791.1"/>
    </source>
</evidence>
<evidence type="ECO:0000313" key="2">
    <source>
        <dbReference type="Proteomes" id="UP000367750"/>
    </source>
</evidence>
<dbReference type="GO" id="GO:0016791">
    <property type="term" value="F:phosphatase activity"/>
    <property type="evidence" value="ECO:0007669"/>
    <property type="project" value="TreeGrafter"/>
</dbReference>
<organism evidence="1 2">
    <name type="scientific">Paenibacillus spiritus</name>
    <dbReference type="NCBI Taxonomy" id="2496557"/>
    <lineage>
        <taxon>Bacteria</taxon>
        <taxon>Bacillati</taxon>
        <taxon>Bacillota</taxon>
        <taxon>Bacilli</taxon>
        <taxon>Bacillales</taxon>
        <taxon>Paenibacillaceae</taxon>
        <taxon>Paenibacillus</taxon>
    </lineage>
</organism>
<accession>A0A5J5FZR5</accession>
<dbReference type="GO" id="GO:0000287">
    <property type="term" value="F:magnesium ion binding"/>
    <property type="evidence" value="ECO:0007669"/>
    <property type="project" value="TreeGrafter"/>
</dbReference>
<keyword evidence="1" id="KW-0378">Hydrolase</keyword>
<dbReference type="SFLD" id="SFLDG01144">
    <property type="entry name" value="C2.B.4:_PGP_Like"/>
    <property type="match status" value="1"/>
</dbReference>
<gene>
    <name evidence="1" type="ORF">F4V43_16320</name>
</gene>
<proteinExistence type="predicted"/>
<sequence length="261" mass="28646">MAYRIVFFDIDGTLVNEEKEIPADTLEAVRRLKDSGVEPVIATGRAPYFIKPLAEALGIDSYVCLNGALVVYKGDMLYKQPLSPETIAALVETSGRHGHSLVFEGADAYFANSENHPFVTDSVNSLKVEHPGYDPEFWRGNEIYQIFLHCEAEDEPLYEELLDRLRLIRWHPYAMDVLPPGSSKAKGIEAMLNLLGMKPEEAVAFGDGLNDKEMLELAGLGIAMGNSTPELLPYADYVTADVNDGGICKGLVYAGLLDGIC</sequence>
<dbReference type="CDD" id="cd07517">
    <property type="entry name" value="HAD_HPP"/>
    <property type="match status" value="1"/>
</dbReference>
<dbReference type="NCBIfam" id="TIGR00099">
    <property type="entry name" value="Cof-subfamily"/>
    <property type="match status" value="1"/>
</dbReference>
<keyword evidence="2" id="KW-1185">Reference proteome</keyword>
<dbReference type="RefSeq" id="WP_150459321.1">
    <property type="nucleotide sequence ID" value="NZ_VYKK01000026.1"/>
</dbReference>
<dbReference type="Pfam" id="PF08282">
    <property type="entry name" value="Hydrolase_3"/>
    <property type="match status" value="1"/>
</dbReference>
<dbReference type="OrthoDB" id="9810101at2"/>
<dbReference type="InterPro" id="IPR023214">
    <property type="entry name" value="HAD_sf"/>
</dbReference>
<protein>
    <submittedName>
        <fullName evidence="1">Cof-type HAD-IIB family hydrolase</fullName>
    </submittedName>
</protein>
<dbReference type="InterPro" id="IPR036412">
    <property type="entry name" value="HAD-like_sf"/>
</dbReference>
<dbReference type="AlphaFoldDB" id="A0A5J5FZR5"/>
<dbReference type="SFLD" id="SFLDG01140">
    <property type="entry name" value="C2.B:_Phosphomannomutase_and_P"/>
    <property type="match status" value="1"/>
</dbReference>
<dbReference type="EMBL" id="VYKK01000026">
    <property type="protein sequence ID" value="KAA8998791.1"/>
    <property type="molecule type" value="Genomic_DNA"/>
</dbReference>
<dbReference type="PANTHER" id="PTHR10000:SF25">
    <property type="entry name" value="PHOSPHATASE YKRA-RELATED"/>
    <property type="match status" value="1"/>
</dbReference>
<reference evidence="1 2" key="1">
    <citation type="submission" date="2019-09" db="EMBL/GenBank/DDBJ databases">
        <title>Bacillus ochoae sp. nov., Paenibacillus whitsoniae sp. nov., Paenibacillus spiritus sp. nov. Isolated from the Mars Exploration Rover during spacecraft assembly.</title>
        <authorList>
            <person name="Seuylemezian A."/>
            <person name="Vaishampayan P."/>
        </authorList>
    </citation>
    <scope>NUCLEOTIDE SEQUENCE [LARGE SCALE GENOMIC DNA]</scope>
    <source>
        <strain evidence="1 2">MER_111</strain>
    </source>
</reference>
<dbReference type="SFLD" id="SFLDS00003">
    <property type="entry name" value="Haloacid_Dehalogenase"/>
    <property type="match status" value="1"/>
</dbReference>
<dbReference type="SUPFAM" id="SSF56784">
    <property type="entry name" value="HAD-like"/>
    <property type="match status" value="1"/>
</dbReference>